<sequence length="123" mass="13590">MSIIGWKLYPSERERLLVSIRPTWPDVVADHVTLDASAKDASALPTQREGVIVGSIDDGNGLQALVVSINGTTRRPDGNTFHITWSLDRSKGRRANESNALLSSRIFEPLKDPIVIHLFPAYI</sequence>
<evidence type="ECO:0000313" key="1">
    <source>
        <dbReference type="EMBL" id="MFD1951590.1"/>
    </source>
</evidence>
<comment type="caution">
    <text evidence="1">The sequence shown here is derived from an EMBL/GenBank/DDBJ whole genome shotgun (WGS) entry which is preliminary data.</text>
</comment>
<dbReference type="RefSeq" id="WP_380930368.1">
    <property type="nucleotide sequence ID" value="NZ_JBHUGS010000003.1"/>
</dbReference>
<organism evidence="1 2">
    <name type="scientific">Sphingomonas arantia</name>
    <dbReference type="NCBI Taxonomy" id="1460676"/>
    <lineage>
        <taxon>Bacteria</taxon>
        <taxon>Pseudomonadati</taxon>
        <taxon>Pseudomonadota</taxon>
        <taxon>Alphaproteobacteria</taxon>
        <taxon>Sphingomonadales</taxon>
        <taxon>Sphingomonadaceae</taxon>
        <taxon>Sphingomonas</taxon>
    </lineage>
</organism>
<keyword evidence="2" id="KW-1185">Reference proteome</keyword>
<accession>A0ABW4TXY1</accession>
<reference evidence="2" key="1">
    <citation type="journal article" date="2019" name="Int. J. Syst. Evol. Microbiol.">
        <title>The Global Catalogue of Microorganisms (GCM) 10K type strain sequencing project: providing services to taxonomists for standard genome sequencing and annotation.</title>
        <authorList>
            <consortium name="The Broad Institute Genomics Platform"/>
            <consortium name="The Broad Institute Genome Sequencing Center for Infectious Disease"/>
            <person name="Wu L."/>
            <person name="Ma J."/>
        </authorList>
    </citation>
    <scope>NUCLEOTIDE SEQUENCE [LARGE SCALE GENOMIC DNA]</scope>
    <source>
        <strain evidence="2">CGMCC 1.12702</strain>
    </source>
</reference>
<name>A0ABW4TXY1_9SPHN</name>
<dbReference type="EMBL" id="JBHUGS010000003">
    <property type="protein sequence ID" value="MFD1951590.1"/>
    <property type="molecule type" value="Genomic_DNA"/>
</dbReference>
<gene>
    <name evidence="1" type="ORF">ACFSGX_12520</name>
</gene>
<protein>
    <submittedName>
        <fullName evidence="1">Uncharacterized protein</fullName>
    </submittedName>
</protein>
<proteinExistence type="predicted"/>
<evidence type="ECO:0000313" key="2">
    <source>
        <dbReference type="Proteomes" id="UP001597400"/>
    </source>
</evidence>
<dbReference type="Proteomes" id="UP001597400">
    <property type="component" value="Unassembled WGS sequence"/>
</dbReference>